<keyword evidence="10" id="KW-0902">Two-component regulatory system</keyword>
<dbReference type="InterPro" id="IPR050351">
    <property type="entry name" value="BphY/WalK/GraS-like"/>
</dbReference>
<evidence type="ECO:0000256" key="9">
    <source>
        <dbReference type="ARBA" id="ARBA00022840"/>
    </source>
</evidence>
<dbReference type="PRINTS" id="PR00344">
    <property type="entry name" value="BCTRLSENSOR"/>
</dbReference>
<dbReference type="SMART" id="SM00388">
    <property type="entry name" value="HisKA"/>
    <property type="match status" value="1"/>
</dbReference>
<evidence type="ECO:0000256" key="4">
    <source>
        <dbReference type="ARBA" id="ARBA00022475"/>
    </source>
</evidence>
<dbReference type="Pfam" id="PF00512">
    <property type="entry name" value="HisKA"/>
    <property type="match status" value="1"/>
</dbReference>
<dbReference type="Gene3D" id="3.30.565.10">
    <property type="entry name" value="Histidine kinase-like ATPase, C-terminal domain"/>
    <property type="match status" value="1"/>
</dbReference>
<dbReference type="InterPro" id="IPR036097">
    <property type="entry name" value="HisK_dim/P_sf"/>
</dbReference>
<dbReference type="PROSITE" id="PS50885">
    <property type="entry name" value="HAMP"/>
    <property type="match status" value="1"/>
</dbReference>
<dbReference type="RefSeq" id="WP_379929702.1">
    <property type="nucleotide sequence ID" value="NZ_JBHUMM010000025.1"/>
</dbReference>
<keyword evidence="5" id="KW-0597">Phosphoprotein</keyword>
<dbReference type="InterPro" id="IPR003660">
    <property type="entry name" value="HAMP_dom"/>
</dbReference>
<keyword evidence="8 16" id="KW-0418">Kinase</keyword>
<dbReference type="EC" id="2.7.13.3" evidence="3"/>
<gene>
    <name evidence="16" type="primary">walK</name>
    <name evidence="16" type="ORF">ACFSUC_11260</name>
</gene>
<keyword evidence="6 16" id="KW-0808">Transferase</keyword>
<evidence type="ECO:0000256" key="10">
    <source>
        <dbReference type="ARBA" id="ARBA00023012"/>
    </source>
</evidence>
<keyword evidence="9" id="KW-0067">ATP-binding</keyword>
<dbReference type="InterPro" id="IPR057640">
    <property type="entry name" value="Cache_WalK"/>
</dbReference>
<dbReference type="NCBIfam" id="TIGR00229">
    <property type="entry name" value="sensory_box"/>
    <property type="match status" value="1"/>
</dbReference>
<comment type="catalytic activity">
    <reaction evidence="1">
        <text>ATP + protein L-histidine = ADP + protein N-phospho-L-histidine.</text>
        <dbReference type="EC" id="2.7.13.3"/>
    </reaction>
</comment>
<dbReference type="Gene3D" id="1.10.8.500">
    <property type="entry name" value="HAMP domain in histidine kinase"/>
    <property type="match status" value="1"/>
</dbReference>
<dbReference type="SMART" id="SM00091">
    <property type="entry name" value="PAS"/>
    <property type="match status" value="1"/>
</dbReference>
<evidence type="ECO:0000256" key="8">
    <source>
        <dbReference type="ARBA" id="ARBA00022777"/>
    </source>
</evidence>
<dbReference type="PROSITE" id="PS50109">
    <property type="entry name" value="HIS_KIN"/>
    <property type="match status" value="1"/>
</dbReference>
<dbReference type="InterPro" id="IPR036890">
    <property type="entry name" value="HATPase_C_sf"/>
</dbReference>
<dbReference type="Pfam" id="PF00672">
    <property type="entry name" value="HAMP"/>
    <property type="match status" value="1"/>
</dbReference>
<feature type="domain" description="HAMP" evidence="15">
    <location>
        <begin position="204"/>
        <end position="256"/>
    </location>
</feature>
<dbReference type="InterPro" id="IPR004358">
    <property type="entry name" value="Sig_transdc_His_kin-like_C"/>
</dbReference>
<comment type="subcellular location">
    <subcellularLocation>
        <location evidence="2">Cell membrane</location>
        <topology evidence="2">Multi-pass membrane protein</topology>
    </subcellularLocation>
</comment>
<proteinExistence type="predicted"/>
<evidence type="ECO:0000313" key="17">
    <source>
        <dbReference type="Proteomes" id="UP001597497"/>
    </source>
</evidence>
<evidence type="ECO:0000256" key="1">
    <source>
        <dbReference type="ARBA" id="ARBA00000085"/>
    </source>
</evidence>
<dbReference type="Pfam" id="PF23846">
    <property type="entry name" value="Cache_WalK"/>
    <property type="match status" value="1"/>
</dbReference>
<dbReference type="Gene3D" id="3.30.450.20">
    <property type="entry name" value="PAS domain"/>
    <property type="match status" value="2"/>
</dbReference>
<dbReference type="SUPFAM" id="SSF55874">
    <property type="entry name" value="ATPase domain of HSP90 chaperone/DNA topoisomerase II/histidine kinase"/>
    <property type="match status" value="1"/>
</dbReference>
<feature type="domain" description="Histidine kinase" evidence="13">
    <location>
        <begin position="385"/>
        <end position="608"/>
    </location>
</feature>
<protein>
    <recommendedName>
        <fullName evidence="3">histidine kinase</fullName>
        <ecNumber evidence="3">2.7.13.3</ecNumber>
    </recommendedName>
</protein>
<dbReference type="CDD" id="cd00082">
    <property type="entry name" value="HisKA"/>
    <property type="match status" value="1"/>
</dbReference>
<dbReference type="GO" id="GO:0004673">
    <property type="term" value="F:protein histidine kinase activity"/>
    <property type="evidence" value="ECO:0007669"/>
    <property type="project" value="UniProtKB-EC"/>
</dbReference>
<dbReference type="InterPro" id="IPR003594">
    <property type="entry name" value="HATPase_dom"/>
</dbReference>
<evidence type="ECO:0000259" key="13">
    <source>
        <dbReference type="PROSITE" id="PS50109"/>
    </source>
</evidence>
<dbReference type="InterPro" id="IPR000014">
    <property type="entry name" value="PAS"/>
</dbReference>
<evidence type="ECO:0000256" key="7">
    <source>
        <dbReference type="ARBA" id="ARBA00022741"/>
    </source>
</evidence>
<dbReference type="InterPro" id="IPR003661">
    <property type="entry name" value="HisK_dim/P_dom"/>
</dbReference>
<dbReference type="SMART" id="SM00304">
    <property type="entry name" value="HAMP"/>
    <property type="match status" value="1"/>
</dbReference>
<name>A0ABW5RCP6_9BACL</name>
<feature type="transmembrane region" description="Helical" evidence="12">
    <location>
        <begin position="12"/>
        <end position="34"/>
    </location>
</feature>
<feature type="domain" description="PAS" evidence="14">
    <location>
        <begin position="261"/>
        <end position="318"/>
    </location>
</feature>
<dbReference type="PANTHER" id="PTHR45453:SF1">
    <property type="entry name" value="PHOSPHATE REGULON SENSOR PROTEIN PHOR"/>
    <property type="match status" value="1"/>
</dbReference>
<keyword evidence="12" id="KW-0812">Transmembrane</keyword>
<dbReference type="Pfam" id="PF02518">
    <property type="entry name" value="HATPase_c"/>
    <property type="match status" value="1"/>
</dbReference>
<keyword evidence="11 12" id="KW-0472">Membrane</keyword>
<dbReference type="SMART" id="SM00387">
    <property type="entry name" value="HATPase_c"/>
    <property type="match status" value="1"/>
</dbReference>
<dbReference type="PANTHER" id="PTHR45453">
    <property type="entry name" value="PHOSPHATE REGULON SENSOR PROTEIN PHOR"/>
    <property type="match status" value="1"/>
</dbReference>
<dbReference type="CDD" id="cd00130">
    <property type="entry name" value="PAS"/>
    <property type="match status" value="1"/>
</dbReference>
<sequence>MKSLRFYQTLQMKLIVIYVLLILIAMQLIGVYFVKTMEDSFRNNFSEDLNGKASLLAEYVRPYLAVKADLQSEETVTKKESLNDVVTNFNQIIGAEIQVIDLNGIVLSSSMYAGDVGQKNTDPTISRALQGIKDQERDVIDAFDVRKKALALPVKDGTKIVGAIYMIASMEELFGTIDSINQIFIAGTLIALALTAILGIILANTITTPIKAITRRATAIADGDFHQRLHIIGYDEIGQLGHAFNHMTMRLKEALSSIEEEKNKLASILSNMSDGVVATDDTGTILLMNTRALQILQVTEQQAAGREIADFLGITKPEIDQYVLGDDHTTVIDFHTHELNEPLKIKVTFTPIRRSEGLLTGTIIVLEDVTEEEKLDQSRREFVANVSHELRTPLTTIKSYLEALDEGVMDDPELANKFLGVTRNETERMIRLVNDLLHLSRFDSKQAVLHKQAASVEDMLEIVADRFSFQLQQKDIDIALILEDGLPDAYVDSDAMDQVLDNLVSNAIKYTPAGGQIRLEAYAVPGDWIAFKVQDTGVGIPKKDLERIFERFYRVDKARSRDMGGTGLGLSIAREIVRAHGGTIRLESGLEAGDQQGTTVTFTLPSVEKEVKNRV</sequence>
<dbReference type="NCBIfam" id="NF033092">
    <property type="entry name" value="HK_WalK"/>
    <property type="match status" value="1"/>
</dbReference>
<dbReference type="PROSITE" id="PS50112">
    <property type="entry name" value="PAS"/>
    <property type="match status" value="1"/>
</dbReference>
<evidence type="ECO:0000256" key="11">
    <source>
        <dbReference type="ARBA" id="ARBA00023136"/>
    </source>
</evidence>
<dbReference type="EMBL" id="JBHUMM010000025">
    <property type="protein sequence ID" value="MFD2672179.1"/>
    <property type="molecule type" value="Genomic_DNA"/>
</dbReference>
<dbReference type="SUPFAM" id="SSF158472">
    <property type="entry name" value="HAMP domain-like"/>
    <property type="match status" value="1"/>
</dbReference>
<dbReference type="Gene3D" id="1.10.287.130">
    <property type="match status" value="1"/>
</dbReference>
<dbReference type="InterPro" id="IPR005467">
    <property type="entry name" value="His_kinase_dom"/>
</dbReference>
<evidence type="ECO:0000256" key="2">
    <source>
        <dbReference type="ARBA" id="ARBA00004651"/>
    </source>
</evidence>
<organism evidence="16 17">
    <name type="scientific">Marinicrinis sediminis</name>
    <dbReference type="NCBI Taxonomy" id="1652465"/>
    <lineage>
        <taxon>Bacteria</taxon>
        <taxon>Bacillati</taxon>
        <taxon>Bacillota</taxon>
        <taxon>Bacilli</taxon>
        <taxon>Bacillales</taxon>
        <taxon>Paenibacillaceae</taxon>
    </lineage>
</organism>
<feature type="transmembrane region" description="Helical" evidence="12">
    <location>
        <begin position="183"/>
        <end position="206"/>
    </location>
</feature>
<dbReference type="InterPro" id="IPR049814">
    <property type="entry name" value="Resp_reg_WalK"/>
</dbReference>
<keyword evidence="4" id="KW-1003">Cell membrane</keyword>
<keyword evidence="12" id="KW-1133">Transmembrane helix</keyword>
<dbReference type="SUPFAM" id="SSF55785">
    <property type="entry name" value="PYP-like sensor domain (PAS domain)"/>
    <property type="match status" value="1"/>
</dbReference>
<accession>A0ABW5RCP6</accession>
<dbReference type="InterPro" id="IPR035965">
    <property type="entry name" value="PAS-like_dom_sf"/>
</dbReference>
<dbReference type="Pfam" id="PF00989">
    <property type="entry name" value="PAS"/>
    <property type="match status" value="1"/>
</dbReference>
<evidence type="ECO:0000259" key="14">
    <source>
        <dbReference type="PROSITE" id="PS50112"/>
    </source>
</evidence>
<keyword evidence="17" id="KW-1185">Reference proteome</keyword>
<dbReference type="Proteomes" id="UP001597497">
    <property type="component" value="Unassembled WGS sequence"/>
</dbReference>
<evidence type="ECO:0000256" key="5">
    <source>
        <dbReference type="ARBA" id="ARBA00022553"/>
    </source>
</evidence>
<evidence type="ECO:0000259" key="15">
    <source>
        <dbReference type="PROSITE" id="PS50885"/>
    </source>
</evidence>
<keyword evidence="7" id="KW-0547">Nucleotide-binding</keyword>
<evidence type="ECO:0000256" key="3">
    <source>
        <dbReference type="ARBA" id="ARBA00012438"/>
    </source>
</evidence>
<comment type="caution">
    <text evidence="16">The sequence shown here is derived from an EMBL/GenBank/DDBJ whole genome shotgun (WGS) entry which is preliminary data.</text>
</comment>
<evidence type="ECO:0000313" key="16">
    <source>
        <dbReference type="EMBL" id="MFD2672179.1"/>
    </source>
</evidence>
<evidence type="ECO:0000256" key="12">
    <source>
        <dbReference type="SAM" id="Phobius"/>
    </source>
</evidence>
<dbReference type="CDD" id="cd00075">
    <property type="entry name" value="HATPase"/>
    <property type="match status" value="1"/>
</dbReference>
<dbReference type="InterPro" id="IPR013767">
    <property type="entry name" value="PAS_fold"/>
</dbReference>
<dbReference type="SUPFAM" id="SSF47384">
    <property type="entry name" value="Homodimeric domain of signal transducing histidine kinase"/>
    <property type="match status" value="1"/>
</dbReference>
<evidence type="ECO:0000256" key="6">
    <source>
        <dbReference type="ARBA" id="ARBA00022679"/>
    </source>
</evidence>
<reference evidence="17" key="1">
    <citation type="journal article" date="2019" name="Int. J. Syst. Evol. Microbiol.">
        <title>The Global Catalogue of Microorganisms (GCM) 10K type strain sequencing project: providing services to taxonomists for standard genome sequencing and annotation.</title>
        <authorList>
            <consortium name="The Broad Institute Genomics Platform"/>
            <consortium name="The Broad Institute Genome Sequencing Center for Infectious Disease"/>
            <person name="Wu L."/>
            <person name="Ma J."/>
        </authorList>
    </citation>
    <scope>NUCLEOTIDE SEQUENCE [LARGE SCALE GENOMIC DNA]</scope>
    <source>
        <strain evidence="17">KCTC 33676</strain>
    </source>
</reference>
<dbReference type="CDD" id="cd06225">
    <property type="entry name" value="HAMP"/>
    <property type="match status" value="1"/>
</dbReference>